<dbReference type="Proteomes" id="UP000191554">
    <property type="component" value="Unassembled WGS sequence"/>
</dbReference>
<dbReference type="CDD" id="cd00130">
    <property type="entry name" value="PAS"/>
    <property type="match status" value="1"/>
</dbReference>
<organism evidence="3 4">
    <name type="scientific">Ruminiclostridium hungatei</name>
    <name type="common">Clostridium hungatei</name>
    <dbReference type="NCBI Taxonomy" id="48256"/>
    <lineage>
        <taxon>Bacteria</taxon>
        <taxon>Bacillati</taxon>
        <taxon>Bacillota</taxon>
        <taxon>Clostridia</taxon>
        <taxon>Eubacteriales</taxon>
        <taxon>Oscillospiraceae</taxon>
        <taxon>Ruminiclostridium</taxon>
    </lineage>
</organism>
<proteinExistence type="predicted"/>
<feature type="domain" description="PAS" evidence="2">
    <location>
        <begin position="5"/>
        <end position="48"/>
    </location>
</feature>
<dbReference type="InterPro" id="IPR035965">
    <property type="entry name" value="PAS-like_dom_sf"/>
</dbReference>
<dbReference type="EC" id="3.1.3.3" evidence="3"/>
<dbReference type="PANTHER" id="PTHR43156">
    <property type="entry name" value="STAGE II SPORULATION PROTEIN E-RELATED"/>
    <property type="match status" value="1"/>
</dbReference>
<comment type="caution">
    <text evidence="3">The sequence shown here is derived from an EMBL/GenBank/DDBJ whole genome shotgun (WGS) entry which is preliminary data.</text>
</comment>
<evidence type="ECO:0000256" key="1">
    <source>
        <dbReference type="ARBA" id="ARBA00022801"/>
    </source>
</evidence>
<dbReference type="SUPFAM" id="SSF81606">
    <property type="entry name" value="PP2C-like"/>
    <property type="match status" value="1"/>
</dbReference>
<accession>A0A1V4SMQ5</accession>
<gene>
    <name evidence="3" type="primary">rsbU_1</name>
    <name evidence="3" type="ORF">CLHUN_10560</name>
</gene>
<sequence>MEDFDAAQVNETITGMIEDHILVCDMEGRIVFSNRAMQSYLGLTALELSEKCFSDVISDLHANKAKAFFTGAREEPSDRAEFLFAGRQETLKLHLKIFKKDKFIYIYGNEKYVEYERIRKKLEVEISNAVKIHRRFLPEALPDAENIAFASLYIPAEELGGDLFDVFKVDNGLLNDYFEQYVCFIADVSGHGLDSAMLAIFVKDTIRSYFRLKHVPGQLLSPKEVMHFFIEQYIKEGYPDEYLVCLYISVIDIKNKELTYCNAGIHTCPLLIRDEGNIIELDSAGLPISAAIDADLLKYEDTVLRLSPSATLFIMSDGLPEQRSKSEFYENRLKKLAAEVYSMEPSHIVRRIHEDFTDFINYEKIKDDITLVVAKLSSI</sequence>
<dbReference type="PANTHER" id="PTHR43156:SF2">
    <property type="entry name" value="STAGE II SPORULATION PROTEIN E"/>
    <property type="match status" value="1"/>
</dbReference>
<dbReference type="PROSITE" id="PS50112">
    <property type="entry name" value="PAS"/>
    <property type="match status" value="1"/>
</dbReference>
<dbReference type="Gene3D" id="3.60.40.10">
    <property type="entry name" value="PPM-type phosphatase domain"/>
    <property type="match status" value="1"/>
</dbReference>
<dbReference type="EMBL" id="MZGX01000005">
    <property type="protein sequence ID" value="OPX45169.1"/>
    <property type="molecule type" value="Genomic_DNA"/>
</dbReference>
<dbReference type="Pfam" id="PF07228">
    <property type="entry name" value="SpoIIE"/>
    <property type="match status" value="1"/>
</dbReference>
<dbReference type="STRING" id="48256.CLHUN_10560"/>
<dbReference type="InterPro" id="IPR052016">
    <property type="entry name" value="Bact_Sigma-Reg"/>
</dbReference>
<dbReference type="NCBIfam" id="TIGR00229">
    <property type="entry name" value="sensory_box"/>
    <property type="match status" value="1"/>
</dbReference>
<dbReference type="AlphaFoldDB" id="A0A1V4SMQ5"/>
<evidence type="ECO:0000259" key="2">
    <source>
        <dbReference type="PROSITE" id="PS50112"/>
    </source>
</evidence>
<reference evidence="3 4" key="1">
    <citation type="submission" date="2017-03" db="EMBL/GenBank/DDBJ databases">
        <title>Genome sequence of Clostridium hungatei DSM 14427.</title>
        <authorList>
            <person name="Poehlein A."/>
            <person name="Daniel R."/>
        </authorList>
    </citation>
    <scope>NUCLEOTIDE SEQUENCE [LARGE SCALE GENOMIC DNA]</scope>
    <source>
        <strain evidence="3 4">DSM 14427</strain>
    </source>
</reference>
<dbReference type="Gene3D" id="3.30.450.20">
    <property type="entry name" value="PAS domain"/>
    <property type="match status" value="1"/>
</dbReference>
<dbReference type="InterPro" id="IPR000014">
    <property type="entry name" value="PAS"/>
</dbReference>
<name>A0A1V4SMQ5_RUMHU</name>
<dbReference type="SUPFAM" id="SSF55785">
    <property type="entry name" value="PYP-like sensor domain (PAS domain)"/>
    <property type="match status" value="1"/>
</dbReference>
<dbReference type="SMART" id="SM00331">
    <property type="entry name" value="PP2C_SIG"/>
    <property type="match status" value="1"/>
</dbReference>
<evidence type="ECO:0000313" key="4">
    <source>
        <dbReference type="Proteomes" id="UP000191554"/>
    </source>
</evidence>
<dbReference type="RefSeq" id="WP_242656443.1">
    <property type="nucleotide sequence ID" value="NZ_MZGX01000005.1"/>
</dbReference>
<keyword evidence="1 3" id="KW-0378">Hydrolase</keyword>
<protein>
    <submittedName>
        <fullName evidence="3">Phosphoserine phosphatase RsbU</fullName>
        <ecNumber evidence="3">3.1.3.3</ecNumber>
    </submittedName>
</protein>
<dbReference type="InterPro" id="IPR036457">
    <property type="entry name" value="PPM-type-like_dom_sf"/>
</dbReference>
<dbReference type="InterPro" id="IPR001932">
    <property type="entry name" value="PPM-type_phosphatase-like_dom"/>
</dbReference>
<evidence type="ECO:0000313" key="3">
    <source>
        <dbReference type="EMBL" id="OPX45169.1"/>
    </source>
</evidence>
<dbReference type="GO" id="GO:0016791">
    <property type="term" value="F:phosphatase activity"/>
    <property type="evidence" value="ECO:0007669"/>
    <property type="project" value="TreeGrafter"/>
</dbReference>
<keyword evidence="4" id="KW-1185">Reference proteome</keyword>